<dbReference type="OrthoDB" id="5544992at2759"/>
<dbReference type="Proteomes" id="UP000187406">
    <property type="component" value="Unassembled WGS sequence"/>
</dbReference>
<dbReference type="Pfam" id="PF14244">
    <property type="entry name" value="Retrotran_gag_3"/>
    <property type="match status" value="1"/>
</dbReference>
<evidence type="ECO:0000313" key="2">
    <source>
        <dbReference type="EMBL" id="GAV80008.1"/>
    </source>
</evidence>
<sequence length="412" mass="46117">HLHPSDTLGVNLVNEQLIGNENYEVWSRAMIIALTAKNKQGFVTRSCKKPEPESPNLHQWERCNAIVLSCIMNNASKEIFNDIIYSTDVSSVWKDLRERYNKINGSRIFSLHREIVCCTQGTITISAYYTKLKQLLDEFDSLVTLPSCGCDTSKAYQEHSQQQKLLQFLIGLNDRYGHIRSQNLLMSTLPTVGEAYSLISQEESHQGILSMTGSFTTATANTPAAFYSSKNKGDSEQGKDRCEHCNWVGHKKENCYKLVGYPPGHRLYKEKGGNGGTMNARNQKHHVGNQNQHSVHNSITKSANASPASALTFTPNQYQQIIQLLSKTKSEDVTSKPTANLARIFANLMTLCTNNERIIDTGANDHMTTAYECLQSPKPYASIHANVRLRNGKTTKITHIRTTSITYSFTSS</sequence>
<dbReference type="InterPro" id="IPR029472">
    <property type="entry name" value="Copia-like_N"/>
</dbReference>
<protein>
    <submittedName>
        <fullName evidence="2">UBN2_3 domain-containing protein</fullName>
    </submittedName>
</protein>
<organism evidence="2 3">
    <name type="scientific">Cephalotus follicularis</name>
    <name type="common">Albany pitcher plant</name>
    <dbReference type="NCBI Taxonomy" id="3775"/>
    <lineage>
        <taxon>Eukaryota</taxon>
        <taxon>Viridiplantae</taxon>
        <taxon>Streptophyta</taxon>
        <taxon>Embryophyta</taxon>
        <taxon>Tracheophyta</taxon>
        <taxon>Spermatophyta</taxon>
        <taxon>Magnoliopsida</taxon>
        <taxon>eudicotyledons</taxon>
        <taxon>Gunneridae</taxon>
        <taxon>Pentapetalae</taxon>
        <taxon>rosids</taxon>
        <taxon>fabids</taxon>
        <taxon>Oxalidales</taxon>
        <taxon>Cephalotaceae</taxon>
        <taxon>Cephalotus</taxon>
    </lineage>
</organism>
<name>A0A1Q3CIR6_CEPFO</name>
<dbReference type="EMBL" id="BDDD01002094">
    <property type="protein sequence ID" value="GAV80008.1"/>
    <property type="molecule type" value="Genomic_DNA"/>
</dbReference>
<dbReference type="PANTHER" id="PTHR37610">
    <property type="entry name" value="CCHC-TYPE DOMAIN-CONTAINING PROTEIN"/>
    <property type="match status" value="1"/>
</dbReference>
<accession>A0A1Q3CIR6</accession>
<reference evidence="3" key="1">
    <citation type="submission" date="2016-04" db="EMBL/GenBank/DDBJ databases">
        <title>Cephalotus genome sequencing.</title>
        <authorList>
            <person name="Fukushima K."/>
            <person name="Hasebe M."/>
            <person name="Fang X."/>
        </authorList>
    </citation>
    <scope>NUCLEOTIDE SEQUENCE [LARGE SCALE GENOMIC DNA]</scope>
    <source>
        <strain evidence="3">cv. St1</strain>
    </source>
</reference>
<dbReference type="PANTHER" id="PTHR37610:SF78">
    <property type="entry name" value="GAG-POLYPEPTIDE OF LTR COPIA-TYPE-RELATED"/>
    <property type="match status" value="1"/>
</dbReference>
<keyword evidence="3" id="KW-1185">Reference proteome</keyword>
<dbReference type="AlphaFoldDB" id="A0A1Q3CIR6"/>
<gene>
    <name evidence="2" type="ORF">CFOL_v3_23470</name>
</gene>
<evidence type="ECO:0000313" key="3">
    <source>
        <dbReference type="Proteomes" id="UP000187406"/>
    </source>
</evidence>
<proteinExistence type="predicted"/>
<feature type="non-terminal residue" evidence="2">
    <location>
        <position position="1"/>
    </location>
</feature>
<evidence type="ECO:0000259" key="1">
    <source>
        <dbReference type="Pfam" id="PF14244"/>
    </source>
</evidence>
<dbReference type="InParanoid" id="A0A1Q3CIR6"/>
<feature type="domain" description="Retrotransposon Copia-like N-terminal" evidence="1">
    <location>
        <begin position="3"/>
        <end position="51"/>
    </location>
</feature>
<comment type="caution">
    <text evidence="2">The sequence shown here is derived from an EMBL/GenBank/DDBJ whole genome shotgun (WGS) entry which is preliminary data.</text>
</comment>